<dbReference type="InterPro" id="IPR013083">
    <property type="entry name" value="Znf_RING/FYVE/PHD"/>
</dbReference>
<evidence type="ECO:0000313" key="2">
    <source>
        <dbReference type="Proteomes" id="UP000807159"/>
    </source>
</evidence>
<reference evidence="1" key="1">
    <citation type="journal article" date="2021" name="J. Hered.">
        <title>Genome Assembly of Salicaceae Populus deltoides (Eastern Cottonwood) I-69 Based on Nanopore Sequencing and Hi-C Technologies.</title>
        <authorList>
            <person name="Bai S."/>
            <person name="Wu H."/>
            <person name="Zhang J."/>
            <person name="Pan Z."/>
            <person name="Zhao W."/>
            <person name="Li Z."/>
            <person name="Tong C."/>
        </authorList>
    </citation>
    <scope>NUCLEOTIDE SEQUENCE</scope>
    <source>
        <tissue evidence="1">Leaf</tissue>
    </source>
</reference>
<name>A0A8T2YKJ2_POPDE</name>
<sequence>MLLTLKMKKTNMMMIGNFLRVGECSDSATDSPDFVFEIGVERRDLCDSFSLKGGEHFYCTECIIRYVASKLDDILAIIAYPVSDCRGVLEPEYCRVILIKGEPFVSSVWFLGIRIFAENFRN</sequence>
<proteinExistence type="predicted"/>
<accession>A0A8T2YKJ2</accession>
<gene>
    <name evidence="1" type="ORF">H0E87_012674</name>
</gene>
<dbReference type="Proteomes" id="UP000807159">
    <property type="component" value="Chromosome 6"/>
</dbReference>
<dbReference type="AlphaFoldDB" id="A0A8T2YKJ2"/>
<dbReference type="Gene3D" id="3.30.40.10">
    <property type="entry name" value="Zinc/RING finger domain, C3HC4 (zinc finger)"/>
    <property type="match status" value="1"/>
</dbReference>
<protein>
    <submittedName>
        <fullName evidence="1">Uncharacterized protein</fullName>
    </submittedName>
</protein>
<dbReference type="EMBL" id="JACEGQ020000006">
    <property type="protein sequence ID" value="KAH8505532.1"/>
    <property type="molecule type" value="Genomic_DNA"/>
</dbReference>
<evidence type="ECO:0000313" key="1">
    <source>
        <dbReference type="EMBL" id="KAH8505532.1"/>
    </source>
</evidence>
<keyword evidence="2" id="KW-1185">Reference proteome</keyword>
<comment type="caution">
    <text evidence="1">The sequence shown here is derived from an EMBL/GenBank/DDBJ whole genome shotgun (WGS) entry which is preliminary data.</text>
</comment>
<organism evidence="1 2">
    <name type="scientific">Populus deltoides</name>
    <name type="common">Eastern poplar</name>
    <name type="synonym">Eastern cottonwood</name>
    <dbReference type="NCBI Taxonomy" id="3696"/>
    <lineage>
        <taxon>Eukaryota</taxon>
        <taxon>Viridiplantae</taxon>
        <taxon>Streptophyta</taxon>
        <taxon>Embryophyta</taxon>
        <taxon>Tracheophyta</taxon>
        <taxon>Spermatophyta</taxon>
        <taxon>Magnoliopsida</taxon>
        <taxon>eudicotyledons</taxon>
        <taxon>Gunneridae</taxon>
        <taxon>Pentapetalae</taxon>
        <taxon>rosids</taxon>
        <taxon>fabids</taxon>
        <taxon>Malpighiales</taxon>
        <taxon>Salicaceae</taxon>
        <taxon>Saliceae</taxon>
        <taxon>Populus</taxon>
    </lineage>
</organism>